<dbReference type="PANTHER" id="PTHR44917:SF1">
    <property type="entry name" value="PROTEIN HIGH CHLOROPHYLL FLUORESCENT 107"/>
    <property type="match status" value="1"/>
</dbReference>
<dbReference type="SUPFAM" id="SSF48452">
    <property type="entry name" value="TPR-like"/>
    <property type="match status" value="2"/>
</dbReference>
<organism evidence="8 9">
    <name type="scientific">Chaetoceros tenuissimus</name>
    <dbReference type="NCBI Taxonomy" id="426638"/>
    <lineage>
        <taxon>Eukaryota</taxon>
        <taxon>Sar</taxon>
        <taxon>Stramenopiles</taxon>
        <taxon>Ochrophyta</taxon>
        <taxon>Bacillariophyta</taxon>
        <taxon>Coscinodiscophyceae</taxon>
        <taxon>Chaetocerotophycidae</taxon>
        <taxon>Chaetocerotales</taxon>
        <taxon>Chaetocerotaceae</taxon>
        <taxon>Chaetoceros</taxon>
    </lineage>
</organism>
<dbReference type="Pfam" id="PF23231">
    <property type="entry name" value="HAT_Syf1_CNRKL1_C"/>
    <property type="match status" value="1"/>
</dbReference>
<evidence type="ECO:0000256" key="6">
    <source>
        <dbReference type="SAM" id="MobiDB-lite"/>
    </source>
</evidence>
<evidence type="ECO:0000256" key="5">
    <source>
        <dbReference type="SAM" id="Coils"/>
    </source>
</evidence>
<dbReference type="Proteomes" id="UP001054902">
    <property type="component" value="Unassembled WGS sequence"/>
</dbReference>
<dbReference type="Gene3D" id="1.25.40.10">
    <property type="entry name" value="Tetratricopeptide repeat domain"/>
    <property type="match status" value="3"/>
</dbReference>
<dbReference type="GO" id="GO:0003729">
    <property type="term" value="F:mRNA binding"/>
    <property type="evidence" value="ECO:0007669"/>
    <property type="project" value="InterPro"/>
</dbReference>
<feature type="compositionally biased region" description="Polar residues" evidence="6">
    <location>
        <begin position="166"/>
        <end position="184"/>
    </location>
</feature>
<dbReference type="SMART" id="SM00386">
    <property type="entry name" value="HAT"/>
    <property type="match status" value="8"/>
</dbReference>
<proteinExistence type="predicted"/>
<feature type="region of interest" description="Disordered" evidence="6">
    <location>
        <begin position="712"/>
        <end position="795"/>
    </location>
</feature>
<dbReference type="InterPro" id="IPR003107">
    <property type="entry name" value="HAT"/>
</dbReference>
<comment type="subcellular location">
    <subcellularLocation>
        <location evidence="1">Nucleus</location>
    </subcellularLocation>
</comment>
<comment type="caution">
    <text evidence="8">The sequence shown here is derived from an EMBL/GenBank/DDBJ whole genome shotgun (WGS) entry which is preliminary data.</text>
</comment>
<accession>A0AAD3H9I9</accession>
<dbReference type="GO" id="GO:0006397">
    <property type="term" value="P:mRNA processing"/>
    <property type="evidence" value="ECO:0007669"/>
    <property type="project" value="InterPro"/>
</dbReference>
<dbReference type="SMART" id="SM00028">
    <property type="entry name" value="TPR"/>
    <property type="match status" value="7"/>
</dbReference>
<sequence length="795" mass="90075">MLLSPIHRSTKQKSSATTVMVMTSPDDIQNTSNISSKSSRSAKTSSAYMSKNENDESPSPQKIKPTLNALPTSQRRKRKKYKRKRPKRGSEEESNKLQKKRQAKYEVIRNKDEVNIWDFESLFPEPVWDDETIKKDLHEVSDRDAKTEQRHKKNGSTSSKKKEKNGSTSLKSDKTSTANLSKLQSEPKLQKAKSASAFFGDNSTEAISNSTKIDRPLTRMVEDRMYGFRRDQMGEFEYDTSLMGDGAVQFRDGKRLGHALTVNVDRLNYFAKKELAKNKLEEAEELYEMAVKMAPHDGRAYLGLSRIAQKRRDFKYAKDCLRTGIARSYGDGKNTKKAFKITDKGANPFLLQALGTLEERMGHLAEAEKLYIAAANSRPSHAAAWVALAQLRTRKLRQGPKAGRVCYREAERELEKAGLPPSSHVYTAWASLEWKAGNIPEARKLFRMALDIDPKCSAAWNQLGVMESQQENWDRSEECFKTVLKYDRRNSRVLQAYAIMETKRPDSDSRRAIGLFEKALKVNPRDGGVLQAYALYVAKLGDIDSARDLLKRGTEIDKRHAALWQAWGVLETRHGTPSAARDVFQQGIWACAQSSGGQSGGRRCARLWQAWGVLESYEKDYSAARRCFSRALDADNRNVAAVTAWTLMEEELGNFKDARLIFERALRQFGPQSEEKMALWRAYELMESLAGNQQAAQEVSWRSIRDRDVDDDSYYSSRKGNTQVETKAETPQEDILKESPSNEVEVMEWNSSRSPGFGSRTEVWMNEGSIESKVPAATMKKKSNKPMTNKEDGLS</sequence>
<feature type="repeat" description="TPR" evidence="4">
    <location>
        <begin position="605"/>
        <end position="638"/>
    </location>
</feature>
<dbReference type="AlphaFoldDB" id="A0AAD3H9I9"/>
<reference evidence="8 9" key="1">
    <citation type="journal article" date="2021" name="Sci. Rep.">
        <title>The genome of the diatom Chaetoceros tenuissimus carries an ancient integrated fragment of an extant virus.</title>
        <authorList>
            <person name="Hongo Y."/>
            <person name="Kimura K."/>
            <person name="Takaki Y."/>
            <person name="Yoshida Y."/>
            <person name="Baba S."/>
            <person name="Kobayashi G."/>
            <person name="Nagasaki K."/>
            <person name="Hano T."/>
            <person name="Tomaru Y."/>
        </authorList>
    </citation>
    <scope>NUCLEOTIDE SEQUENCE [LARGE SCALE GENOMIC DNA]</scope>
    <source>
        <strain evidence="8 9">NIES-3715</strain>
    </source>
</reference>
<dbReference type="InterPro" id="IPR011990">
    <property type="entry name" value="TPR-like_helical_dom_sf"/>
</dbReference>
<feature type="domain" description="Pre-mRNA-splicing factor Syf1/CRNKL1-like C-terminal HAT-repeats" evidence="7">
    <location>
        <begin position="531"/>
        <end position="683"/>
    </location>
</feature>
<gene>
    <name evidence="8" type="ORF">CTEN210_11425</name>
</gene>
<keyword evidence="3" id="KW-0539">Nucleus</keyword>
<dbReference type="InterPro" id="IPR044624">
    <property type="entry name" value="Mbb1-like"/>
</dbReference>
<dbReference type="PROSITE" id="PS50005">
    <property type="entry name" value="TPR"/>
    <property type="match status" value="3"/>
</dbReference>
<evidence type="ECO:0000259" key="7">
    <source>
        <dbReference type="Pfam" id="PF23231"/>
    </source>
</evidence>
<evidence type="ECO:0000256" key="4">
    <source>
        <dbReference type="PROSITE-ProRule" id="PRU00339"/>
    </source>
</evidence>
<feature type="compositionally biased region" description="Basic residues" evidence="6">
    <location>
        <begin position="149"/>
        <end position="163"/>
    </location>
</feature>
<evidence type="ECO:0000256" key="2">
    <source>
        <dbReference type="ARBA" id="ARBA00022737"/>
    </source>
</evidence>
<feature type="repeat" description="TPR" evidence="4">
    <location>
        <begin position="457"/>
        <end position="490"/>
    </location>
</feature>
<feature type="compositionally biased region" description="Polar residues" evidence="6">
    <location>
        <begin position="12"/>
        <end position="29"/>
    </location>
</feature>
<evidence type="ECO:0000313" key="9">
    <source>
        <dbReference type="Proteomes" id="UP001054902"/>
    </source>
</evidence>
<keyword evidence="2" id="KW-0677">Repeat</keyword>
<dbReference type="Pfam" id="PF13432">
    <property type="entry name" value="TPR_16"/>
    <property type="match status" value="2"/>
</dbReference>
<feature type="coiled-coil region" evidence="5">
    <location>
        <begin position="266"/>
        <end position="293"/>
    </location>
</feature>
<keyword evidence="5" id="KW-0175">Coiled coil</keyword>
<dbReference type="InterPro" id="IPR019734">
    <property type="entry name" value="TPR_rpt"/>
</dbReference>
<feature type="compositionally biased region" description="Basic and acidic residues" evidence="6">
    <location>
        <begin position="139"/>
        <end position="148"/>
    </location>
</feature>
<evidence type="ECO:0000313" key="8">
    <source>
        <dbReference type="EMBL" id="GFH54949.1"/>
    </source>
</evidence>
<feature type="region of interest" description="Disordered" evidence="6">
    <location>
        <begin position="1"/>
        <end position="104"/>
    </location>
</feature>
<feature type="compositionally biased region" description="Basic and acidic residues" evidence="6">
    <location>
        <begin position="726"/>
        <end position="737"/>
    </location>
</feature>
<feature type="compositionally biased region" description="Basic residues" evidence="6">
    <location>
        <begin position="74"/>
        <end position="87"/>
    </location>
</feature>
<dbReference type="EMBL" id="BLLK01000047">
    <property type="protein sequence ID" value="GFH54949.1"/>
    <property type="molecule type" value="Genomic_DNA"/>
</dbReference>
<keyword evidence="4" id="KW-0802">TPR repeat</keyword>
<feature type="repeat" description="TPR" evidence="4">
    <location>
        <begin position="423"/>
        <end position="456"/>
    </location>
</feature>
<evidence type="ECO:0000256" key="1">
    <source>
        <dbReference type="ARBA" id="ARBA00004123"/>
    </source>
</evidence>
<protein>
    <recommendedName>
        <fullName evidence="7">Pre-mRNA-splicing factor Syf1/CRNKL1-like C-terminal HAT-repeats domain-containing protein</fullName>
    </recommendedName>
</protein>
<evidence type="ECO:0000256" key="3">
    <source>
        <dbReference type="ARBA" id="ARBA00023242"/>
    </source>
</evidence>
<name>A0AAD3H9I9_9STRA</name>
<feature type="region of interest" description="Disordered" evidence="6">
    <location>
        <begin position="139"/>
        <end position="195"/>
    </location>
</feature>
<dbReference type="InterPro" id="IPR055430">
    <property type="entry name" value="HAT_Syf1_CNRKL1_C"/>
</dbReference>
<dbReference type="PANTHER" id="PTHR44917">
    <property type="entry name" value="PROTEIN HIGH CHLOROPHYLL FLUORESCENT 107"/>
    <property type="match status" value="1"/>
</dbReference>
<keyword evidence="9" id="KW-1185">Reference proteome</keyword>
<feature type="compositionally biased region" description="Low complexity" evidence="6">
    <location>
        <begin position="30"/>
        <end position="47"/>
    </location>
</feature>